<dbReference type="GO" id="GO:0006914">
    <property type="term" value="P:autophagy"/>
    <property type="evidence" value="ECO:0007669"/>
    <property type="project" value="InterPro"/>
</dbReference>
<dbReference type="Proteomes" id="UP001168877">
    <property type="component" value="Unassembled WGS sequence"/>
</dbReference>
<organism evidence="1 2">
    <name type="scientific">Acer saccharum</name>
    <name type="common">Sugar maple</name>
    <dbReference type="NCBI Taxonomy" id="4024"/>
    <lineage>
        <taxon>Eukaryota</taxon>
        <taxon>Viridiplantae</taxon>
        <taxon>Streptophyta</taxon>
        <taxon>Embryophyta</taxon>
        <taxon>Tracheophyta</taxon>
        <taxon>Spermatophyta</taxon>
        <taxon>Magnoliopsida</taxon>
        <taxon>eudicotyledons</taxon>
        <taxon>Gunneridae</taxon>
        <taxon>Pentapetalae</taxon>
        <taxon>rosids</taxon>
        <taxon>malvids</taxon>
        <taxon>Sapindales</taxon>
        <taxon>Sapindaceae</taxon>
        <taxon>Hippocastanoideae</taxon>
        <taxon>Acereae</taxon>
        <taxon>Acer</taxon>
    </lineage>
</organism>
<dbReference type="InterPro" id="IPR012445">
    <property type="entry name" value="ATG101"/>
</dbReference>
<dbReference type="EMBL" id="JAUESC010000002">
    <property type="protein sequence ID" value="KAK0604435.1"/>
    <property type="molecule type" value="Genomic_DNA"/>
</dbReference>
<proteinExistence type="predicted"/>
<comment type="caution">
    <text evidence="1">The sequence shown here is derived from an EMBL/GenBank/DDBJ whole genome shotgun (WGS) entry which is preliminary data.</text>
</comment>
<sequence>MYLRQRKTRLAKCYLPLEDSEKHKVEYDIDIDLELFEITYVQCGDVEVEKKINEKIEQFIIWVEKGLQIRWLAW</sequence>
<evidence type="ECO:0000313" key="1">
    <source>
        <dbReference type="EMBL" id="KAK0604435.1"/>
    </source>
</evidence>
<dbReference type="AlphaFoldDB" id="A0AA39W6D3"/>
<name>A0AA39W6D3_ACESA</name>
<dbReference type="Pfam" id="PF07855">
    <property type="entry name" value="ATG101"/>
    <property type="match status" value="1"/>
</dbReference>
<keyword evidence="2" id="KW-1185">Reference proteome</keyword>
<accession>A0AA39W6D3</accession>
<protein>
    <submittedName>
        <fullName evidence="1">Uncharacterized protein</fullName>
    </submittedName>
</protein>
<reference evidence="1" key="1">
    <citation type="journal article" date="2022" name="Plant J.">
        <title>Strategies of tolerance reflected in two North American maple genomes.</title>
        <authorList>
            <person name="McEvoy S.L."/>
            <person name="Sezen U.U."/>
            <person name="Trouern-Trend A."/>
            <person name="McMahon S.M."/>
            <person name="Schaberg P.G."/>
            <person name="Yang J."/>
            <person name="Wegrzyn J.L."/>
            <person name="Swenson N.G."/>
        </authorList>
    </citation>
    <scope>NUCLEOTIDE SEQUENCE</scope>
    <source>
        <strain evidence="1">NS2018</strain>
    </source>
</reference>
<gene>
    <name evidence="1" type="ORF">LWI29_015609</name>
</gene>
<reference evidence="1" key="2">
    <citation type="submission" date="2023-06" db="EMBL/GenBank/DDBJ databases">
        <authorList>
            <person name="Swenson N.G."/>
            <person name="Wegrzyn J.L."/>
            <person name="Mcevoy S.L."/>
        </authorList>
    </citation>
    <scope>NUCLEOTIDE SEQUENCE</scope>
    <source>
        <strain evidence="1">NS2018</strain>
        <tissue evidence="1">Leaf</tissue>
    </source>
</reference>
<evidence type="ECO:0000313" key="2">
    <source>
        <dbReference type="Proteomes" id="UP001168877"/>
    </source>
</evidence>